<keyword evidence="4" id="KW-0418">Kinase</keyword>
<dbReference type="SMART" id="SM00028">
    <property type="entry name" value="TPR"/>
    <property type="match status" value="3"/>
</dbReference>
<dbReference type="GO" id="GO:0004673">
    <property type="term" value="F:protein histidine kinase activity"/>
    <property type="evidence" value="ECO:0007669"/>
    <property type="project" value="UniProtKB-EC"/>
</dbReference>
<dbReference type="InterPro" id="IPR003594">
    <property type="entry name" value="HATPase_dom"/>
</dbReference>
<evidence type="ECO:0000256" key="2">
    <source>
        <dbReference type="ARBA" id="ARBA00012438"/>
    </source>
</evidence>
<comment type="caution">
    <text evidence="9">The sequence shown here is derived from an EMBL/GenBank/DDBJ whole genome shotgun (WGS) entry which is preliminary data.</text>
</comment>
<dbReference type="SMART" id="SM00387">
    <property type="entry name" value="HATPase_c"/>
    <property type="match status" value="1"/>
</dbReference>
<evidence type="ECO:0000256" key="4">
    <source>
        <dbReference type="ARBA" id="ARBA00022777"/>
    </source>
</evidence>
<name>A0A4R6TKP0_9FLAO</name>
<dbReference type="Pfam" id="PF13424">
    <property type="entry name" value="TPR_12"/>
    <property type="match status" value="1"/>
</dbReference>
<evidence type="ECO:0000256" key="6">
    <source>
        <dbReference type="SAM" id="MobiDB-lite"/>
    </source>
</evidence>
<dbReference type="PRINTS" id="PR00344">
    <property type="entry name" value="BCTRLSENSOR"/>
</dbReference>
<dbReference type="Gene3D" id="1.25.40.10">
    <property type="entry name" value="Tetratricopeptide repeat domain"/>
    <property type="match status" value="2"/>
</dbReference>
<dbReference type="PROSITE" id="PS50109">
    <property type="entry name" value="HIS_KIN"/>
    <property type="match status" value="1"/>
</dbReference>
<dbReference type="SUPFAM" id="SSF48452">
    <property type="entry name" value="TPR-like"/>
    <property type="match status" value="2"/>
</dbReference>
<dbReference type="EC" id="2.7.13.3" evidence="2"/>
<protein>
    <recommendedName>
        <fullName evidence="2">histidine kinase</fullName>
        <ecNumber evidence="2">2.7.13.3</ecNumber>
    </recommendedName>
</protein>
<keyword evidence="3" id="KW-0808">Transferase</keyword>
<feature type="domain" description="Histidine kinase" evidence="8">
    <location>
        <begin position="545"/>
        <end position="632"/>
    </location>
</feature>
<dbReference type="Proteomes" id="UP000295390">
    <property type="component" value="Unassembled WGS sequence"/>
</dbReference>
<dbReference type="SUPFAM" id="SSF55874">
    <property type="entry name" value="ATPase domain of HSP90 chaperone/DNA topoisomerase II/histidine kinase"/>
    <property type="match status" value="1"/>
</dbReference>
<proteinExistence type="predicted"/>
<comment type="catalytic activity">
    <reaction evidence="1">
        <text>ATP + protein L-histidine = ADP + protein N-phospho-L-histidine.</text>
        <dbReference type="EC" id="2.7.13.3"/>
    </reaction>
</comment>
<reference evidence="9 10" key="1">
    <citation type="submission" date="2019-03" db="EMBL/GenBank/DDBJ databases">
        <title>Genomic Encyclopedia of Type Strains, Phase III (KMG-III): the genomes of soil and plant-associated and newly described type strains.</title>
        <authorList>
            <person name="Whitman W."/>
        </authorList>
    </citation>
    <scope>NUCLEOTIDE SEQUENCE [LARGE SCALE GENOMIC DNA]</scope>
    <source>
        <strain evidence="9 10">CECT 8283</strain>
    </source>
</reference>
<gene>
    <name evidence="9" type="ORF">DFQ07_1109</name>
</gene>
<dbReference type="CDD" id="cd16917">
    <property type="entry name" value="HATPase_UhpB-NarQ-NarX-like"/>
    <property type="match status" value="1"/>
</dbReference>
<dbReference type="InterPro" id="IPR005467">
    <property type="entry name" value="His_kinase_dom"/>
</dbReference>
<dbReference type="InterPro" id="IPR036890">
    <property type="entry name" value="HATPase_C_sf"/>
</dbReference>
<evidence type="ECO:0000259" key="8">
    <source>
        <dbReference type="PROSITE" id="PS50109"/>
    </source>
</evidence>
<organism evidence="9 10">
    <name type="scientific">Tenacibaculum caenipelagi</name>
    <dbReference type="NCBI Taxonomy" id="1325435"/>
    <lineage>
        <taxon>Bacteria</taxon>
        <taxon>Pseudomonadati</taxon>
        <taxon>Bacteroidota</taxon>
        <taxon>Flavobacteriia</taxon>
        <taxon>Flavobacteriales</taxon>
        <taxon>Flavobacteriaceae</taxon>
        <taxon>Tenacibaculum</taxon>
    </lineage>
</organism>
<evidence type="ECO:0000313" key="9">
    <source>
        <dbReference type="EMBL" id="TDQ28731.1"/>
    </source>
</evidence>
<keyword evidence="7" id="KW-0472">Membrane</keyword>
<dbReference type="AlphaFoldDB" id="A0A4R6TKP0"/>
<dbReference type="InterPro" id="IPR050482">
    <property type="entry name" value="Sensor_HK_TwoCompSys"/>
</dbReference>
<feature type="transmembrane region" description="Helical" evidence="7">
    <location>
        <begin position="16"/>
        <end position="37"/>
    </location>
</feature>
<feature type="transmembrane region" description="Helical" evidence="7">
    <location>
        <begin position="406"/>
        <end position="426"/>
    </location>
</feature>
<evidence type="ECO:0000256" key="7">
    <source>
        <dbReference type="SAM" id="Phobius"/>
    </source>
</evidence>
<keyword evidence="5" id="KW-0902">Two-component regulatory system</keyword>
<accession>A0A4R6TKP0</accession>
<dbReference type="PANTHER" id="PTHR24421">
    <property type="entry name" value="NITRATE/NITRITE SENSOR PROTEIN NARX-RELATED"/>
    <property type="match status" value="1"/>
</dbReference>
<evidence type="ECO:0000256" key="5">
    <source>
        <dbReference type="ARBA" id="ARBA00023012"/>
    </source>
</evidence>
<evidence type="ECO:0000256" key="1">
    <source>
        <dbReference type="ARBA" id="ARBA00000085"/>
    </source>
</evidence>
<dbReference type="Gene3D" id="3.30.565.10">
    <property type="entry name" value="Histidine kinase-like ATPase, C-terminal domain"/>
    <property type="match status" value="1"/>
</dbReference>
<keyword evidence="10" id="KW-1185">Reference proteome</keyword>
<keyword evidence="7" id="KW-0812">Transmembrane</keyword>
<evidence type="ECO:0000313" key="10">
    <source>
        <dbReference type="Proteomes" id="UP000295390"/>
    </source>
</evidence>
<dbReference type="InterPro" id="IPR019734">
    <property type="entry name" value="TPR_rpt"/>
</dbReference>
<dbReference type="EMBL" id="SNYH01000002">
    <property type="protein sequence ID" value="TDQ28731.1"/>
    <property type="molecule type" value="Genomic_DNA"/>
</dbReference>
<evidence type="ECO:0000256" key="3">
    <source>
        <dbReference type="ARBA" id="ARBA00022679"/>
    </source>
</evidence>
<dbReference type="GO" id="GO:0000160">
    <property type="term" value="P:phosphorelay signal transduction system"/>
    <property type="evidence" value="ECO:0007669"/>
    <property type="project" value="UniProtKB-KW"/>
</dbReference>
<keyword evidence="7" id="KW-1133">Transmembrane helix</keyword>
<dbReference type="OrthoDB" id="977000at2"/>
<feature type="region of interest" description="Disordered" evidence="6">
    <location>
        <begin position="620"/>
        <end position="640"/>
    </location>
</feature>
<dbReference type="Pfam" id="PF02518">
    <property type="entry name" value="HATPase_c"/>
    <property type="match status" value="1"/>
</dbReference>
<dbReference type="InterPro" id="IPR004358">
    <property type="entry name" value="Sig_transdc_His_kin-like_C"/>
</dbReference>
<sequence length="640" mass="74236">MYNLRLKPLLLKSDGFTLYIVMKSFFYIILFCSSFIFSQENKSYFSIRDSLIEKGRQAYFDKKLPLLKTITTQVDSLYTETKDSVLLAKYYHFKALQKKLTYSNDSAFYYYHLSKDVSKKIYDSLAIGRRLLSLANLQREAKDFLGSEISSIEALQYLDPINSTIYLESVYNNLGLVSEELGQNNGALHYYVKAVENNKLNKNNIGYLYIINNIGVLYQKQNKHQKAISYFKKGLSQSNVKEKFPIQYALLLEGFSFSNYSLGNKKDVLQQYNEVLSIRKKLNNYSGMSTTHINLSNYYKDLNLNQKALFHANKALQYAKQTHNNKRWLEALKNLSDLTSGEQSKQYLDEYITLSDSLFQNERQLKNQFAKIRYETDKKEKENVVLKTENQQKQAEILYHKQQKTIGWLAAAVGLLLFGFSVMFYFQRKRKLLYQAQLQQIQVREHERQQIAKSLHDEVAGDLRLLYQKLQNSNLVEEAQKLDTVKENVRNLSHQLSSISFDKVSFKNQIINLVSDYFEIGFKIKVNGLQSYDWSRVDNSIKRLLYLSIRESIQNCKKYAKASTLTIDFFVHKKYVHLGIADNGIGFDTNINKKGIGLQNLQERVEELNGTLTISSEEGKGTQTSIQIPLNGWTNKNTPS</sequence>
<dbReference type="InterPro" id="IPR011990">
    <property type="entry name" value="TPR-like_helical_dom_sf"/>
</dbReference>